<dbReference type="PANTHER" id="PTHR13789">
    <property type="entry name" value="MONOOXYGENASE"/>
    <property type="match status" value="1"/>
</dbReference>
<accession>A0A5K1K2W1</accession>
<gene>
    <name evidence="7" type="primary">A0A0E0V727</name>
</gene>
<proteinExistence type="inferred from homology"/>
<evidence type="ECO:0000256" key="4">
    <source>
        <dbReference type="ARBA" id="ARBA00023002"/>
    </source>
</evidence>
<dbReference type="GO" id="GO:0071949">
    <property type="term" value="F:FAD binding"/>
    <property type="evidence" value="ECO:0007669"/>
    <property type="project" value="InterPro"/>
</dbReference>
<keyword evidence="3" id="KW-0274">FAD</keyword>
<dbReference type="Gene3D" id="3.50.50.60">
    <property type="entry name" value="FAD/NAD(P)-binding domain"/>
    <property type="match status" value="2"/>
</dbReference>
<dbReference type="Pfam" id="PF01494">
    <property type="entry name" value="FAD_binding_3"/>
    <property type="match status" value="2"/>
</dbReference>
<dbReference type="AlphaFoldDB" id="A0A5K1K2W1"/>
<evidence type="ECO:0000256" key="1">
    <source>
        <dbReference type="ARBA" id="ARBA00007992"/>
    </source>
</evidence>
<sequence length="406" mass="44545">MAGTKVIIAGGGVAGPVLGILLKLRGYEPVIYERLDAPSDMGLSLALQGNGLKVLGLIPGLVDKIQKKEIDAIVQYSALADDERELVRGHTQQKELTGYAINGVRRPVLLHALVEEAQAHGVRVVFGHQLVGFEQHEDSVTVRFANGESGYGELPRRVRRAAQRYEEDDVWGGGRFVHWLDTGISPYPKVWKARDPGAMFNIYGDGFHMIGYAVNDHEVSWAVTRREAEAKETWRAMDDERQQEFREGPFSHLPFGGGELVRTAAHIIKFGLYDRPELATWHEGRVVLIGDAAHPTSPGANQAMEDCYHLTRLLLAHNPSGAPPSTALLEKIFTEFEGPRIARTSELVKGARQQGELRVVSGVDACKKRNVIIGEKFGLGKAGGAGLAAMFKHLVEHPFKAGESEI</sequence>
<keyword evidence="7" id="KW-0547">Nucleotide-binding</keyword>
<evidence type="ECO:0000256" key="2">
    <source>
        <dbReference type="ARBA" id="ARBA00022630"/>
    </source>
</evidence>
<keyword evidence="4" id="KW-0560">Oxidoreductase</keyword>
<evidence type="ECO:0000313" key="7">
    <source>
        <dbReference type="EMBL" id="VWO98976.1"/>
    </source>
</evidence>
<feature type="domain" description="FAD-binding" evidence="6">
    <location>
        <begin position="279"/>
        <end position="317"/>
    </location>
</feature>
<comment type="similarity">
    <text evidence="1">Belongs to the paxM FAD-dependent monooxygenase family.</text>
</comment>
<evidence type="ECO:0000259" key="6">
    <source>
        <dbReference type="Pfam" id="PF01494"/>
    </source>
</evidence>
<feature type="domain" description="FAD-binding" evidence="6">
    <location>
        <begin position="4"/>
        <end position="150"/>
    </location>
</feature>
<name>A0A5K1K2W1_9APHY</name>
<dbReference type="GO" id="GO:0005524">
    <property type="term" value="F:ATP binding"/>
    <property type="evidence" value="ECO:0007669"/>
    <property type="project" value="UniProtKB-KW"/>
</dbReference>
<keyword evidence="2" id="KW-0285">Flavoprotein</keyword>
<dbReference type="InterPro" id="IPR036188">
    <property type="entry name" value="FAD/NAD-bd_sf"/>
</dbReference>
<evidence type="ECO:0000256" key="3">
    <source>
        <dbReference type="ARBA" id="ARBA00022827"/>
    </source>
</evidence>
<reference evidence="7" key="1">
    <citation type="submission" date="2019-10" db="EMBL/GenBank/DDBJ databases">
        <authorList>
            <person name="Nor Muhammad N."/>
        </authorList>
    </citation>
    <scope>NUCLEOTIDE SEQUENCE</scope>
</reference>
<dbReference type="InterPro" id="IPR050493">
    <property type="entry name" value="FAD-dep_Monooxygenase_BioMet"/>
</dbReference>
<dbReference type="SUPFAM" id="SSF51905">
    <property type="entry name" value="FAD/NAD(P)-binding domain"/>
    <property type="match status" value="1"/>
</dbReference>
<evidence type="ECO:0000256" key="5">
    <source>
        <dbReference type="ARBA" id="ARBA00023033"/>
    </source>
</evidence>
<dbReference type="PANTHER" id="PTHR13789:SF309">
    <property type="entry name" value="PUTATIVE (AFU_ORTHOLOGUE AFUA_6G14510)-RELATED"/>
    <property type="match status" value="1"/>
</dbReference>
<keyword evidence="5" id="KW-0503">Monooxygenase</keyword>
<keyword evidence="7" id="KW-0067">ATP-binding</keyword>
<dbReference type="EMBL" id="LR727309">
    <property type="protein sequence ID" value="VWO98976.1"/>
    <property type="molecule type" value="Genomic_DNA"/>
</dbReference>
<dbReference type="InterPro" id="IPR002938">
    <property type="entry name" value="FAD-bd"/>
</dbReference>
<dbReference type="GO" id="GO:0004497">
    <property type="term" value="F:monooxygenase activity"/>
    <property type="evidence" value="ECO:0007669"/>
    <property type="project" value="UniProtKB-KW"/>
</dbReference>
<dbReference type="PRINTS" id="PR00420">
    <property type="entry name" value="RNGMNOXGNASE"/>
</dbReference>
<protein>
    <submittedName>
        <fullName evidence="7">Yersiniabactin-iron ABC transporter permease ATP-binding protein YbtQ</fullName>
    </submittedName>
</protein>
<organism evidence="7">
    <name type="scientific">Ganoderma boninense</name>
    <dbReference type="NCBI Taxonomy" id="34458"/>
    <lineage>
        <taxon>Eukaryota</taxon>
        <taxon>Fungi</taxon>
        <taxon>Dikarya</taxon>
        <taxon>Basidiomycota</taxon>
        <taxon>Agaricomycotina</taxon>
        <taxon>Agaricomycetes</taxon>
        <taxon>Polyporales</taxon>
        <taxon>Polyporaceae</taxon>
        <taxon>Ganoderma</taxon>
    </lineage>
</organism>